<name>A0A7X2H332_9BACL</name>
<dbReference type="AlphaFoldDB" id="A0A7X2H332"/>
<dbReference type="RefSeq" id="WP_154117627.1">
    <property type="nucleotide sequence ID" value="NZ_WJXB01000002.1"/>
</dbReference>
<dbReference type="Proteomes" id="UP000463051">
    <property type="component" value="Unassembled WGS sequence"/>
</dbReference>
<proteinExistence type="predicted"/>
<comment type="caution">
    <text evidence="2">The sequence shown here is derived from an EMBL/GenBank/DDBJ whole genome shotgun (WGS) entry which is preliminary data.</text>
</comment>
<keyword evidence="1" id="KW-1133">Transmembrane helix</keyword>
<gene>
    <name evidence="2" type="ORF">GJB61_06395</name>
</gene>
<keyword evidence="1" id="KW-0812">Transmembrane</keyword>
<dbReference type="PANTHER" id="PTHR34821">
    <property type="entry name" value="INNER MEMBRANE PROTEIN YDCZ"/>
    <property type="match status" value="1"/>
</dbReference>
<organism evidence="2 3">
    <name type="scientific">Paenibacillus monticola</name>
    <dbReference type="NCBI Taxonomy" id="2666075"/>
    <lineage>
        <taxon>Bacteria</taxon>
        <taxon>Bacillati</taxon>
        <taxon>Bacillota</taxon>
        <taxon>Bacilli</taxon>
        <taxon>Bacillales</taxon>
        <taxon>Paenibacillaceae</taxon>
        <taxon>Paenibacillus</taxon>
    </lineage>
</organism>
<dbReference type="GO" id="GO:0005886">
    <property type="term" value="C:plasma membrane"/>
    <property type="evidence" value="ECO:0007669"/>
    <property type="project" value="TreeGrafter"/>
</dbReference>
<dbReference type="Pfam" id="PF04657">
    <property type="entry name" value="DMT_YdcZ"/>
    <property type="match status" value="1"/>
</dbReference>
<accession>A0A7X2H332</accession>
<feature type="transmembrane region" description="Helical" evidence="1">
    <location>
        <begin position="91"/>
        <end position="116"/>
    </location>
</feature>
<dbReference type="EMBL" id="WJXB01000002">
    <property type="protein sequence ID" value="MRN52625.1"/>
    <property type="molecule type" value="Genomic_DNA"/>
</dbReference>
<feature type="transmembrane region" description="Helical" evidence="1">
    <location>
        <begin position="28"/>
        <end position="52"/>
    </location>
</feature>
<keyword evidence="1" id="KW-0472">Membrane</keyword>
<dbReference type="InterPro" id="IPR006750">
    <property type="entry name" value="YdcZ"/>
</dbReference>
<feature type="transmembrane region" description="Helical" evidence="1">
    <location>
        <begin position="64"/>
        <end position="85"/>
    </location>
</feature>
<evidence type="ECO:0000313" key="3">
    <source>
        <dbReference type="Proteomes" id="UP000463051"/>
    </source>
</evidence>
<evidence type="ECO:0000313" key="2">
    <source>
        <dbReference type="EMBL" id="MRN52625.1"/>
    </source>
</evidence>
<dbReference type="PANTHER" id="PTHR34821:SF3">
    <property type="entry name" value="MEMBRANE PROTEIN"/>
    <property type="match status" value="1"/>
</dbReference>
<sequence length="142" mass="15199">MAGIFYSLLAGIVIAIQGAMNTRLGEKVGFWLTNSFVHGSGFIVSFIIYLFIRDGHLGQFQSVNKGYLFGGALGVLIVFSVMQGMGRLGTAYSVAFILVAQLIFALIIDSMGLFGVTKTPLQWNKLAGIGVMIGGILIFKGK</sequence>
<keyword evidence="3" id="KW-1185">Reference proteome</keyword>
<protein>
    <submittedName>
        <fullName evidence="2">EamA-like transporter family protein</fullName>
    </submittedName>
</protein>
<evidence type="ECO:0000256" key="1">
    <source>
        <dbReference type="SAM" id="Phobius"/>
    </source>
</evidence>
<reference evidence="2 3" key="1">
    <citation type="submission" date="2019-11" db="EMBL/GenBank/DDBJ databases">
        <title>Paenibacillus monticola sp. nov., a novel PGPR strain isolated from mountain sample in China.</title>
        <authorList>
            <person name="Zhao Q."/>
            <person name="Li H.-P."/>
            <person name="Zhang J.-L."/>
        </authorList>
    </citation>
    <scope>NUCLEOTIDE SEQUENCE [LARGE SCALE GENOMIC DNA]</scope>
    <source>
        <strain evidence="2 3">LC-T2</strain>
    </source>
</reference>